<name>A0ABV4CVK5_9BACT</name>
<evidence type="ECO:0000313" key="2">
    <source>
        <dbReference type="EMBL" id="MEY8244134.1"/>
    </source>
</evidence>
<accession>A0ABV4CVK5</accession>
<dbReference type="RefSeq" id="WP_121698935.1">
    <property type="nucleotide sequence ID" value="NZ_JBCLPP010000002.1"/>
</dbReference>
<protein>
    <submittedName>
        <fullName evidence="2">Uncharacterized protein</fullName>
    </submittedName>
</protein>
<organism evidence="2 3">
    <name type="scientific">Heminiphilus faecis</name>
    <dbReference type="NCBI Taxonomy" id="2601703"/>
    <lineage>
        <taxon>Bacteria</taxon>
        <taxon>Pseudomonadati</taxon>
        <taxon>Bacteroidota</taxon>
        <taxon>Bacteroidia</taxon>
        <taxon>Bacteroidales</taxon>
        <taxon>Muribaculaceae</taxon>
        <taxon>Heminiphilus</taxon>
    </lineage>
</organism>
<proteinExistence type="predicted"/>
<evidence type="ECO:0000256" key="1">
    <source>
        <dbReference type="SAM" id="Phobius"/>
    </source>
</evidence>
<reference evidence="2 3" key="1">
    <citation type="submission" date="2024-03" db="EMBL/GenBank/DDBJ databases">
        <title>Mouse gut bacterial collection (mGBC) of GemPharmatech.</title>
        <authorList>
            <person name="He Y."/>
            <person name="Dong L."/>
            <person name="Wu D."/>
            <person name="Gao X."/>
            <person name="Lin Z."/>
        </authorList>
    </citation>
    <scope>NUCLEOTIDE SEQUENCE [LARGE SCALE GENOMIC DNA]</scope>
    <source>
        <strain evidence="2 3">54-13</strain>
    </source>
</reference>
<keyword evidence="1" id="KW-0812">Transmembrane</keyword>
<dbReference type="EMBL" id="JBCLPP010000002">
    <property type="protein sequence ID" value="MEY8244134.1"/>
    <property type="molecule type" value="Genomic_DNA"/>
</dbReference>
<gene>
    <name evidence="2" type="ORF">AAK873_00720</name>
</gene>
<keyword evidence="1" id="KW-0472">Membrane</keyword>
<feature type="transmembrane region" description="Helical" evidence="1">
    <location>
        <begin position="53"/>
        <end position="75"/>
    </location>
</feature>
<keyword evidence="1" id="KW-1133">Transmembrane helix</keyword>
<comment type="caution">
    <text evidence="2">The sequence shown here is derived from an EMBL/GenBank/DDBJ whole genome shotgun (WGS) entry which is preliminary data.</text>
</comment>
<evidence type="ECO:0000313" key="3">
    <source>
        <dbReference type="Proteomes" id="UP001565200"/>
    </source>
</evidence>
<keyword evidence="3" id="KW-1185">Reference proteome</keyword>
<dbReference type="Proteomes" id="UP001565200">
    <property type="component" value="Unassembled WGS sequence"/>
</dbReference>
<sequence>MMIIRNRVLPIGRRFSAINICGLLFVKQSAELTPELLTHERIHTRQMTELFIIPFYIIYVAEWLVRVVLSGGNLFGSYRALSMEREAYRYQDDPGYLKRRRRFAQWRNIQKAP</sequence>